<accession>A0A8H4W1A5</accession>
<dbReference type="SMART" id="SM01100">
    <property type="entry name" value="CRAL_TRIO_N"/>
    <property type="match status" value="1"/>
</dbReference>
<dbReference type="GO" id="GO:0071944">
    <property type="term" value="C:cell periphery"/>
    <property type="evidence" value="ECO:0007669"/>
    <property type="project" value="UniProtKB-ARBA"/>
</dbReference>
<feature type="domain" description="CRAL-TRIO" evidence="2">
    <location>
        <begin position="151"/>
        <end position="306"/>
    </location>
</feature>
<dbReference type="SMART" id="SM00516">
    <property type="entry name" value="SEC14"/>
    <property type="match status" value="1"/>
</dbReference>
<feature type="compositionally biased region" description="Basic and acidic residues" evidence="1">
    <location>
        <begin position="359"/>
        <end position="372"/>
    </location>
</feature>
<feature type="compositionally biased region" description="Polar residues" evidence="1">
    <location>
        <begin position="1"/>
        <end position="18"/>
    </location>
</feature>
<organism evidence="3 4">
    <name type="scientific">Cudoniella acicularis</name>
    <dbReference type="NCBI Taxonomy" id="354080"/>
    <lineage>
        <taxon>Eukaryota</taxon>
        <taxon>Fungi</taxon>
        <taxon>Dikarya</taxon>
        <taxon>Ascomycota</taxon>
        <taxon>Pezizomycotina</taxon>
        <taxon>Leotiomycetes</taxon>
        <taxon>Helotiales</taxon>
        <taxon>Tricladiaceae</taxon>
        <taxon>Cudoniella</taxon>
    </lineage>
</organism>
<evidence type="ECO:0000313" key="3">
    <source>
        <dbReference type="EMBL" id="KAF4627404.1"/>
    </source>
</evidence>
<dbReference type="Pfam" id="PF00650">
    <property type="entry name" value="CRAL_TRIO"/>
    <property type="match status" value="1"/>
</dbReference>
<dbReference type="InterPro" id="IPR036273">
    <property type="entry name" value="CRAL/TRIO_N_dom_sf"/>
</dbReference>
<proteinExistence type="predicted"/>
<dbReference type="InterPro" id="IPR052578">
    <property type="entry name" value="PI_Transfer_CRAL-TRIO"/>
</dbReference>
<dbReference type="InterPro" id="IPR001251">
    <property type="entry name" value="CRAL-TRIO_dom"/>
</dbReference>
<gene>
    <name evidence="3" type="ORF">G7Y89_g10747</name>
</gene>
<dbReference type="PANTHER" id="PTHR45824:SF29">
    <property type="entry name" value="GH16843P"/>
    <property type="match status" value="1"/>
</dbReference>
<dbReference type="Proteomes" id="UP000566819">
    <property type="component" value="Unassembled WGS sequence"/>
</dbReference>
<dbReference type="PROSITE" id="PS50191">
    <property type="entry name" value="CRAL_TRIO"/>
    <property type="match status" value="1"/>
</dbReference>
<dbReference type="InterPro" id="IPR036865">
    <property type="entry name" value="CRAL-TRIO_dom_sf"/>
</dbReference>
<dbReference type="AlphaFoldDB" id="A0A8H4W1A5"/>
<feature type="region of interest" description="Disordered" evidence="1">
    <location>
        <begin position="350"/>
        <end position="394"/>
    </location>
</feature>
<keyword evidence="4" id="KW-1185">Reference proteome</keyword>
<dbReference type="EMBL" id="JAAMPI010000975">
    <property type="protein sequence ID" value="KAF4627404.1"/>
    <property type="molecule type" value="Genomic_DNA"/>
</dbReference>
<evidence type="ECO:0000313" key="4">
    <source>
        <dbReference type="Proteomes" id="UP000566819"/>
    </source>
</evidence>
<feature type="region of interest" description="Disordered" evidence="1">
    <location>
        <begin position="1"/>
        <end position="70"/>
    </location>
</feature>
<sequence length="394" mass="44693">MSAVPETTTLNANFSEFSLNKDPMQSRDDTAESTQPSSIAASLREKSAGSLKTPLVDPLESCKPTPAPTLTADQEEKYESLLEIVKSWKEVPAKDDKGGPIKESEIMWLTRECLLRYLRATKWHTPESAKRLLTTLTWRREFGVESFTADYISPENETGKQTIVGYDIAARPCHYLIPGNQNTQPSPRQNQHLVFMVERAIELMIPGQETLTLLIDFKSSKTRGNTAPPLSQSRECLNILQMHYPERLGRALITNVPWVVWGFFKLITPFIDPLTKEKLRFNEDLRLHVPPEQLWTNFQGDLKFEYDHETYWPALVKLCEERHAEQKARWIKGGKIYGESEAYIKGADVPSLGQPLTQDVKETEITTEKNEENEASGEKSPFLEGIPEGAEVKA</sequence>
<evidence type="ECO:0000256" key="1">
    <source>
        <dbReference type="SAM" id="MobiDB-lite"/>
    </source>
</evidence>
<reference evidence="3 4" key="1">
    <citation type="submission" date="2020-03" db="EMBL/GenBank/DDBJ databases">
        <title>Draft Genome Sequence of Cudoniella acicularis.</title>
        <authorList>
            <person name="Buettner E."/>
            <person name="Kellner H."/>
        </authorList>
    </citation>
    <scope>NUCLEOTIDE SEQUENCE [LARGE SCALE GENOMIC DNA]</scope>
    <source>
        <strain evidence="3 4">DSM 108380</strain>
    </source>
</reference>
<comment type="caution">
    <text evidence="3">The sequence shown here is derived from an EMBL/GenBank/DDBJ whole genome shotgun (WGS) entry which is preliminary data.</text>
</comment>
<dbReference type="InterPro" id="IPR011074">
    <property type="entry name" value="CRAL/TRIO_N_dom"/>
</dbReference>
<dbReference type="GO" id="GO:0008526">
    <property type="term" value="F:phosphatidylinositol transfer activity"/>
    <property type="evidence" value="ECO:0007669"/>
    <property type="project" value="TreeGrafter"/>
</dbReference>
<dbReference type="SUPFAM" id="SSF46938">
    <property type="entry name" value="CRAL/TRIO N-terminal domain"/>
    <property type="match status" value="1"/>
</dbReference>
<name>A0A8H4W1A5_9HELO</name>
<dbReference type="FunFam" id="3.40.525.10:FF:000013">
    <property type="entry name" value="Phosphatidylinositol transfer protein PDR16"/>
    <property type="match status" value="1"/>
</dbReference>
<dbReference type="PANTHER" id="PTHR45824">
    <property type="entry name" value="GH16843P"/>
    <property type="match status" value="1"/>
</dbReference>
<evidence type="ECO:0000259" key="2">
    <source>
        <dbReference type="PROSITE" id="PS50191"/>
    </source>
</evidence>
<dbReference type="CDD" id="cd00170">
    <property type="entry name" value="SEC14"/>
    <property type="match status" value="1"/>
</dbReference>
<dbReference type="Gene3D" id="3.40.525.10">
    <property type="entry name" value="CRAL-TRIO lipid binding domain"/>
    <property type="match status" value="1"/>
</dbReference>
<dbReference type="SUPFAM" id="SSF52087">
    <property type="entry name" value="CRAL/TRIO domain"/>
    <property type="match status" value="1"/>
</dbReference>
<dbReference type="GO" id="GO:0008289">
    <property type="term" value="F:lipid binding"/>
    <property type="evidence" value="ECO:0007669"/>
    <property type="project" value="UniProtKB-ARBA"/>
</dbReference>
<dbReference type="OrthoDB" id="75724at2759"/>
<dbReference type="Pfam" id="PF03765">
    <property type="entry name" value="CRAL_TRIO_N"/>
    <property type="match status" value="1"/>
</dbReference>
<protein>
    <recommendedName>
        <fullName evidence="2">CRAL-TRIO domain-containing protein</fullName>
    </recommendedName>
</protein>